<dbReference type="EMBL" id="KZ293719">
    <property type="protein sequence ID" value="PBK82307.1"/>
    <property type="molecule type" value="Genomic_DNA"/>
</dbReference>
<name>A0A2H3CZW7_ARMGA</name>
<protein>
    <recommendedName>
        <fullName evidence="3">F-box domain-containing protein</fullName>
    </recommendedName>
</protein>
<organism evidence="1 2">
    <name type="scientific">Armillaria gallica</name>
    <name type="common">Bulbous honey fungus</name>
    <name type="synonym">Armillaria bulbosa</name>
    <dbReference type="NCBI Taxonomy" id="47427"/>
    <lineage>
        <taxon>Eukaryota</taxon>
        <taxon>Fungi</taxon>
        <taxon>Dikarya</taxon>
        <taxon>Basidiomycota</taxon>
        <taxon>Agaricomycotina</taxon>
        <taxon>Agaricomycetes</taxon>
        <taxon>Agaricomycetidae</taxon>
        <taxon>Agaricales</taxon>
        <taxon>Marasmiineae</taxon>
        <taxon>Physalacriaceae</taxon>
        <taxon>Armillaria</taxon>
    </lineage>
</organism>
<gene>
    <name evidence="1" type="ORF">ARMGADRAFT_738475</name>
</gene>
<evidence type="ECO:0000313" key="1">
    <source>
        <dbReference type="EMBL" id="PBK82307.1"/>
    </source>
</evidence>
<evidence type="ECO:0008006" key="3">
    <source>
        <dbReference type="Google" id="ProtNLM"/>
    </source>
</evidence>
<dbReference type="AlphaFoldDB" id="A0A2H3CZW7"/>
<accession>A0A2H3CZW7</accession>
<dbReference type="Proteomes" id="UP000217790">
    <property type="component" value="Unassembled WGS sequence"/>
</dbReference>
<dbReference type="InParanoid" id="A0A2H3CZW7"/>
<keyword evidence="2" id="KW-1185">Reference proteome</keyword>
<proteinExistence type="predicted"/>
<evidence type="ECO:0000313" key="2">
    <source>
        <dbReference type="Proteomes" id="UP000217790"/>
    </source>
</evidence>
<reference evidence="2" key="1">
    <citation type="journal article" date="2017" name="Nat. Ecol. Evol.">
        <title>Genome expansion and lineage-specific genetic innovations in the forest pathogenic fungi Armillaria.</title>
        <authorList>
            <person name="Sipos G."/>
            <person name="Prasanna A.N."/>
            <person name="Walter M.C."/>
            <person name="O'Connor E."/>
            <person name="Balint B."/>
            <person name="Krizsan K."/>
            <person name="Kiss B."/>
            <person name="Hess J."/>
            <person name="Varga T."/>
            <person name="Slot J."/>
            <person name="Riley R."/>
            <person name="Boka B."/>
            <person name="Rigling D."/>
            <person name="Barry K."/>
            <person name="Lee J."/>
            <person name="Mihaltcheva S."/>
            <person name="LaButti K."/>
            <person name="Lipzen A."/>
            <person name="Waldron R."/>
            <person name="Moloney N.M."/>
            <person name="Sperisen C."/>
            <person name="Kredics L."/>
            <person name="Vagvoelgyi C."/>
            <person name="Patrignani A."/>
            <person name="Fitzpatrick D."/>
            <person name="Nagy I."/>
            <person name="Doyle S."/>
            <person name="Anderson J.B."/>
            <person name="Grigoriev I.V."/>
            <person name="Gueldener U."/>
            <person name="Muensterkoetter M."/>
            <person name="Nagy L.G."/>
        </authorList>
    </citation>
    <scope>NUCLEOTIDE SEQUENCE [LARGE SCALE GENOMIC DNA]</scope>
    <source>
        <strain evidence="2">Ar21-2</strain>
    </source>
</reference>
<sequence length="74" mass="8612">MYPLISSIWTYVSCRCLLSTRVSMHLLDLPHELLSCIVHVVDLDTLRTLSHRETHPPSHSSSCPLEERCRHLWC</sequence>